<comment type="similarity">
    <text evidence="6">Belongs to the PINc/VapC protein family.</text>
</comment>
<dbReference type="Gene3D" id="3.40.50.1010">
    <property type="entry name" value="5'-nuclease"/>
    <property type="match status" value="1"/>
</dbReference>
<evidence type="ECO:0000256" key="5">
    <source>
        <dbReference type="ARBA" id="ARBA00022842"/>
    </source>
</evidence>
<dbReference type="Pfam" id="PF01850">
    <property type="entry name" value="PIN"/>
    <property type="match status" value="1"/>
</dbReference>
<organism evidence="8">
    <name type="scientific">hydrothermal vent metagenome</name>
    <dbReference type="NCBI Taxonomy" id="652676"/>
    <lineage>
        <taxon>unclassified sequences</taxon>
        <taxon>metagenomes</taxon>
        <taxon>ecological metagenomes</taxon>
    </lineage>
</organism>
<dbReference type="InterPro" id="IPR029060">
    <property type="entry name" value="PIN-like_dom_sf"/>
</dbReference>
<keyword evidence="4" id="KW-0378">Hydrolase</keyword>
<comment type="cofactor">
    <cofactor evidence="1">
        <name>Mg(2+)</name>
        <dbReference type="ChEBI" id="CHEBI:18420"/>
    </cofactor>
</comment>
<reference evidence="8" key="1">
    <citation type="submission" date="2018-06" db="EMBL/GenBank/DDBJ databases">
        <authorList>
            <person name="Zhirakovskaya E."/>
        </authorList>
    </citation>
    <scope>NUCLEOTIDE SEQUENCE</scope>
</reference>
<evidence type="ECO:0000313" key="8">
    <source>
        <dbReference type="EMBL" id="VAX05828.1"/>
    </source>
</evidence>
<protein>
    <recommendedName>
        <fullName evidence="7">PIN domain-containing protein</fullName>
    </recommendedName>
</protein>
<dbReference type="SUPFAM" id="SSF88723">
    <property type="entry name" value="PIN domain-like"/>
    <property type="match status" value="1"/>
</dbReference>
<evidence type="ECO:0000256" key="2">
    <source>
        <dbReference type="ARBA" id="ARBA00022722"/>
    </source>
</evidence>
<evidence type="ECO:0000256" key="6">
    <source>
        <dbReference type="ARBA" id="ARBA00038093"/>
    </source>
</evidence>
<dbReference type="GO" id="GO:0046872">
    <property type="term" value="F:metal ion binding"/>
    <property type="evidence" value="ECO:0007669"/>
    <property type="project" value="UniProtKB-KW"/>
</dbReference>
<dbReference type="CDD" id="cd18746">
    <property type="entry name" value="PIN_VapC4-5_FitB-like"/>
    <property type="match status" value="1"/>
</dbReference>
<accession>A0A3B1B307</accession>
<dbReference type="InterPro" id="IPR002716">
    <property type="entry name" value="PIN_dom"/>
</dbReference>
<dbReference type="PANTHER" id="PTHR33653:SF1">
    <property type="entry name" value="RIBONUCLEASE VAPC2"/>
    <property type="match status" value="1"/>
</dbReference>
<sequence length="142" mass="16201">MKYLLDTCIISEVIKQKPNKKVILWLQKQEEENLYLSVLTFGEIEKGIEKSVSEDRKKRLRLWVEEDLKQRFGGRVLPIDMQVASRWGEVQGKSEIIGKPLPTIDGLIAVTGLVNNCVVVTRNISDMQQSSVELFDPWGNDA</sequence>
<name>A0A3B1B307_9ZZZZ</name>
<dbReference type="PANTHER" id="PTHR33653">
    <property type="entry name" value="RIBONUCLEASE VAPC2"/>
    <property type="match status" value="1"/>
</dbReference>
<evidence type="ECO:0000259" key="7">
    <source>
        <dbReference type="Pfam" id="PF01850"/>
    </source>
</evidence>
<evidence type="ECO:0000256" key="1">
    <source>
        <dbReference type="ARBA" id="ARBA00001946"/>
    </source>
</evidence>
<keyword evidence="2" id="KW-0540">Nuclease</keyword>
<keyword evidence="5" id="KW-0460">Magnesium</keyword>
<evidence type="ECO:0000256" key="3">
    <source>
        <dbReference type="ARBA" id="ARBA00022723"/>
    </source>
</evidence>
<dbReference type="InterPro" id="IPR050556">
    <property type="entry name" value="Type_II_TA_system_RNase"/>
</dbReference>
<dbReference type="AlphaFoldDB" id="A0A3B1B307"/>
<proteinExistence type="inferred from homology"/>
<gene>
    <name evidence="8" type="ORF">MNBD_GAMMA26-592</name>
</gene>
<evidence type="ECO:0000256" key="4">
    <source>
        <dbReference type="ARBA" id="ARBA00022801"/>
    </source>
</evidence>
<dbReference type="GO" id="GO:0016787">
    <property type="term" value="F:hydrolase activity"/>
    <property type="evidence" value="ECO:0007669"/>
    <property type="project" value="UniProtKB-KW"/>
</dbReference>
<dbReference type="EMBL" id="UOFX01000010">
    <property type="protein sequence ID" value="VAX05828.1"/>
    <property type="molecule type" value="Genomic_DNA"/>
</dbReference>
<dbReference type="GO" id="GO:0004518">
    <property type="term" value="F:nuclease activity"/>
    <property type="evidence" value="ECO:0007669"/>
    <property type="project" value="UniProtKB-KW"/>
</dbReference>
<feature type="domain" description="PIN" evidence="7">
    <location>
        <begin position="3"/>
        <end position="123"/>
    </location>
</feature>
<keyword evidence="3" id="KW-0479">Metal-binding</keyword>